<keyword evidence="4" id="KW-1185">Reference proteome</keyword>
<reference evidence="3 4" key="1">
    <citation type="submission" date="2023-07" db="EMBL/GenBank/DDBJ databases">
        <title>Genomic Encyclopedia of Type Strains, Phase IV (KMG-IV): sequencing the most valuable type-strain genomes for metagenomic binning, comparative biology and taxonomic classification.</title>
        <authorList>
            <person name="Goeker M."/>
        </authorList>
    </citation>
    <scope>NUCLEOTIDE SEQUENCE [LARGE SCALE GENOMIC DNA]</scope>
    <source>
        <strain evidence="3 4">DSM 9768</strain>
    </source>
</reference>
<dbReference type="CDD" id="cd00063">
    <property type="entry name" value="FN3"/>
    <property type="match status" value="1"/>
</dbReference>
<accession>A0ABT9ZTH4</accession>
<dbReference type="InterPro" id="IPR013783">
    <property type="entry name" value="Ig-like_fold"/>
</dbReference>
<name>A0ABT9ZTH4_9BACI</name>
<feature type="domain" description="Fibronectin type-III" evidence="2">
    <location>
        <begin position="300"/>
        <end position="374"/>
    </location>
</feature>
<feature type="domain" description="Fibronectin type-III" evidence="2">
    <location>
        <begin position="211"/>
        <end position="285"/>
    </location>
</feature>
<organism evidence="3 4">
    <name type="scientific">Evansella vedderi</name>
    <dbReference type="NCBI Taxonomy" id="38282"/>
    <lineage>
        <taxon>Bacteria</taxon>
        <taxon>Bacillati</taxon>
        <taxon>Bacillota</taxon>
        <taxon>Bacilli</taxon>
        <taxon>Bacillales</taxon>
        <taxon>Bacillaceae</taxon>
        <taxon>Evansella</taxon>
    </lineage>
</organism>
<evidence type="ECO:0000313" key="4">
    <source>
        <dbReference type="Proteomes" id="UP001230005"/>
    </source>
</evidence>
<dbReference type="EMBL" id="JAUSUG010000006">
    <property type="protein sequence ID" value="MDQ0254535.1"/>
    <property type="molecule type" value="Genomic_DNA"/>
</dbReference>
<dbReference type="Gene3D" id="2.60.40.10">
    <property type="entry name" value="Immunoglobulins"/>
    <property type="match status" value="5"/>
</dbReference>
<feature type="domain" description="Fibronectin type-III" evidence="2">
    <location>
        <begin position="389"/>
        <end position="463"/>
    </location>
</feature>
<feature type="domain" description="Fibronectin type-III" evidence="2">
    <location>
        <begin position="652"/>
        <end position="727"/>
    </location>
</feature>
<sequence>MSKVSSKIALMMTLVLVLQMLLPIAEAFASEEPLSAPTNLSATQSFPGDVRLTWNTVSGAQNYNVYQLVDGEKELVGNTSLSRLIIRDLSEGTYIFALTSVSTSQESALSESLLVEVEYPVMQAPVGLNERIVNGNDIQLRWNEAEFVTEYRIYQVNDEQRELVAITDRTNQWFRNMPEGEYVFEVTSYSDRFGESVEASRLEIDLVYPEMQAPEGLNERITNGNDIQLRWNEAEYVTEYRIYQVNDEQRELVATTDRTNQWFRNMPEGEYVYEVTSYSERFGESTEASRLEINLIHPKMQAPEGLNERLANGNDIQLRWNEAEYVTEYRIYQIEDSQRELVAKTDRTNQWFRDMPEGDYVFEVTSYSDRFGESAEASRLEINLVHSSMESPQNLHERITNGNDIQLRWNEVDYATEYRIYQWIEGELKLVDTTDRTNRWFRDMPEGEYVYEVTSYSDRFGESRPSILEVNLEHPVMEAPGGLNERITNGNDIQLRWNEAEYATEYKIYQWIDGERQLVETTDRTNQWFRNMPEGEYSFEVTSYSDRFGESKASSLTINHIHPIMEPPTGLNERFANGNDVQLRWNEVAYATKYKIYQWIDGDRKLVAETDRTNQWFRDLDEGYYSFEINSYSDRFGESVNASELNVTVNFPEMEAPVIRIGAENESDIRINWNAIEYVEKYNIYELVGAEAILLGSTDRTNFWVRDITDGVHDYVVTAVNERFGESVFSNTVTIEIISDITPPETISNIVEKWVNHDFTVELTATDTESGVAATYYSVNGSDFTEGTNVTITEEGVNEVSYYSVDNAGNVEEVKTEKVKIDKTAPETTSNIVNEWVKDDFTVELTATDSKSGVSATYYSVNGSDFTEGTNFTITEEGVTQVSYYSVDNAGNVEEIKTEYVKIDKTAPETSSNIEEKWFKDDFTVKLTVTGAKSGVAATYYSVNGSDFTEGTNFTITEEGVTQVSYYSVDNAGNVEEIKTEYVKIDKTAPETISNIEGDWLKNNFTVELAVTDTKSGVAVTYFSVNGSEFKEGTNFTITEEGVNEVSYYSVDKAGNVEEVKTEYVKVDKTAPIVSWNYSDEYVLGTELPLVYEAYDSISGIKYETLFLNGEEINNGDVVTLENPGEYTLKVSVEDHAGWITTLEHKFVVYLPATIEVTPGIIQGNNGVFTVRVTILEAFDMSKIKLETANLNGTAAIAGSNGNANQAKQGQFKFNREDFVWGENEKHLEFRGYVGEHLIVGSTTVKVINNNNQSNGKSLQSNNGNSRTK</sequence>
<feature type="domain" description="Fibronectin type-III" evidence="2">
    <location>
        <begin position="477"/>
        <end position="551"/>
    </location>
</feature>
<dbReference type="Gene3D" id="3.30.1920.20">
    <property type="match status" value="4"/>
</dbReference>
<evidence type="ECO:0000313" key="3">
    <source>
        <dbReference type="EMBL" id="MDQ0254535.1"/>
    </source>
</evidence>
<evidence type="ECO:0000259" key="2">
    <source>
        <dbReference type="SMART" id="SM00060"/>
    </source>
</evidence>
<dbReference type="InterPro" id="IPR003961">
    <property type="entry name" value="FN3_dom"/>
</dbReference>
<protein>
    <recommendedName>
        <fullName evidence="2">Fibronectin type-III domain-containing protein</fullName>
    </recommendedName>
</protein>
<dbReference type="SMART" id="SM00060">
    <property type="entry name" value="FN3"/>
    <property type="match status" value="8"/>
</dbReference>
<evidence type="ECO:0000256" key="1">
    <source>
        <dbReference type="SAM" id="MobiDB-lite"/>
    </source>
</evidence>
<dbReference type="SUPFAM" id="SSF49265">
    <property type="entry name" value="Fibronectin type III"/>
    <property type="match status" value="2"/>
</dbReference>
<dbReference type="InterPro" id="IPR036116">
    <property type="entry name" value="FN3_sf"/>
</dbReference>
<dbReference type="InterPro" id="IPR058094">
    <property type="entry name" value="Ig-like_OmpL47-like"/>
</dbReference>
<proteinExistence type="predicted"/>
<feature type="region of interest" description="Disordered" evidence="1">
    <location>
        <begin position="1249"/>
        <end position="1269"/>
    </location>
</feature>
<feature type="domain" description="Fibronectin type-III" evidence="2">
    <location>
        <begin position="565"/>
        <end position="639"/>
    </location>
</feature>
<feature type="domain" description="Fibronectin type-III" evidence="2">
    <location>
        <begin position="34"/>
        <end position="107"/>
    </location>
</feature>
<comment type="caution">
    <text evidence="3">The sequence shown here is derived from an EMBL/GenBank/DDBJ whole genome shotgun (WGS) entry which is preliminary data.</text>
</comment>
<dbReference type="NCBIfam" id="NF047446">
    <property type="entry name" value="barrel_OmpL47"/>
    <property type="match status" value="4"/>
</dbReference>
<dbReference type="RefSeq" id="WP_307324615.1">
    <property type="nucleotide sequence ID" value="NZ_JAUSUG010000006.1"/>
</dbReference>
<gene>
    <name evidence="3" type="ORF">J2S74_001914</name>
</gene>
<dbReference type="Proteomes" id="UP001230005">
    <property type="component" value="Unassembled WGS sequence"/>
</dbReference>
<feature type="domain" description="Fibronectin type-III" evidence="2">
    <location>
        <begin position="122"/>
        <end position="196"/>
    </location>
</feature>